<evidence type="ECO:0000256" key="2">
    <source>
        <dbReference type="SAM" id="Phobius"/>
    </source>
</evidence>
<keyword evidence="4" id="KW-1185">Reference proteome</keyword>
<feature type="compositionally biased region" description="Polar residues" evidence="1">
    <location>
        <begin position="1"/>
        <end position="10"/>
    </location>
</feature>
<name>A0A917MLI1_9MICO</name>
<proteinExistence type="predicted"/>
<sequence>MRQDPSNTNAEGVDNSAPTTAEAAKEAAAEVAGAAREKAKAASEQAESATDEAKDRIQDAGATADGELKDRLETGQGRVAGGLRTAGEKLGAMAPEDGVARDLADKASAGLNQASSWVSGKDASAMVDEAKSFVRRKPWVAAAGAVAGLFLLSRIARRKR</sequence>
<evidence type="ECO:0000313" key="4">
    <source>
        <dbReference type="Proteomes" id="UP000657592"/>
    </source>
</evidence>
<dbReference type="AlphaFoldDB" id="A0A917MLI1"/>
<accession>A0A917MLI1</accession>
<dbReference type="Proteomes" id="UP000657592">
    <property type="component" value="Unassembled WGS sequence"/>
</dbReference>
<reference evidence="3" key="1">
    <citation type="journal article" date="2014" name="Int. J. Syst. Evol. Microbiol.">
        <title>Complete genome sequence of Corynebacterium casei LMG S-19264T (=DSM 44701T), isolated from a smear-ripened cheese.</title>
        <authorList>
            <consortium name="US DOE Joint Genome Institute (JGI-PGF)"/>
            <person name="Walter F."/>
            <person name="Albersmeier A."/>
            <person name="Kalinowski J."/>
            <person name="Ruckert C."/>
        </authorList>
    </citation>
    <scope>NUCLEOTIDE SEQUENCE</scope>
    <source>
        <strain evidence="3">CGMCC 1.15794</strain>
    </source>
</reference>
<keyword evidence="2" id="KW-0472">Membrane</keyword>
<reference evidence="3" key="2">
    <citation type="submission" date="2020-09" db="EMBL/GenBank/DDBJ databases">
        <authorList>
            <person name="Sun Q."/>
            <person name="Zhou Y."/>
        </authorList>
    </citation>
    <scope>NUCLEOTIDE SEQUENCE</scope>
    <source>
        <strain evidence="3">CGMCC 1.15794</strain>
    </source>
</reference>
<dbReference type="EMBL" id="BMJY01000005">
    <property type="protein sequence ID" value="GGH42561.1"/>
    <property type="molecule type" value="Genomic_DNA"/>
</dbReference>
<evidence type="ECO:0000256" key="1">
    <source>
        <dbReference type="SAM" id="MobiDB-lite"/>
    </source>
</evidence>
<feature type="transmembrane region" description="Helical" evidence="2">
    <location>
        <begin position="139"/>
        <end position="156"/>
    </location>
</feature>
<comment type="caution">
    <text evidence="3">The sequence shown here is derived from an EMBL/GenBank/DDBJ whole genome shotgun (WGS) entry which is preliminary data.</text>
</comment>
<protein>
    <submittedName>
        <fullName evidence="3">Uncharacterized protein</fullName>
    </submittedName>
</protein>
<organism evidence="3 4">
    <name type="scientific">Microbacterium album</name>
    <dbReference type="NCBI Taxonomy" id="2053191"/>
    <lineage>
        <taxon>Bacteria</taxon>
        <taxon>Bacillati</taxon>
        <taxon>Actinomycetota</taxon>
        <taxon>Actinomycetes</taxon>
        <taxon>Micrococcales</taxon>
        <taxon>Microbacteriaceae</taxon>
        <taxon>Microbacterium</taxon>
    </lineage>
</organism>
<gene>
    <name evidence="3" type="ORF">GCM10010921_15860</name>
</gene>
<feature type="region of interest" description="Disordered" evidence="1">
    <location>
        <begin position="1"/>
        <end position="83"/>
    </location>
</feature>
<evidence type="ECO:0000313" key="3">
    <source>
        <dbReference type="EMBL" id="GGH42561.1"/>
    </source>
</evidence>
<keyword evidence="2" id="KW-0812">Transmembrane</keyword>
<dbReference type="RefSeq" id="WP_188755740.1">
    <property type="nucleotide sequence ID" value="NZ_BMJY01000005.1"/>
</dbReference>
<keyword evidence="2" id="KW-1133">Transmembrane helix</keyword>